<accession>A0A937G1K5</accession>
<organism evidence="1 2">
    <name type="scientific">Fulvivirga marina</name>
    <dbReference type="NCBI Taxonomy" id="2494733"/>
    <lineage>
        <taxon>Bacteria</taxon>
        <taxon>Pseudomonadati</taxon>
        <taxon>Bacteroidota</taxon>
        <taxon>Cytophagia</taxon>
        <taxon>Cytophagales</taxon>
        <taxon>Fulvivirgaceae</taxon>
        <taxon>Fulvivirga</taxon>
    </lineage>
</organism>
<evidence type="ECO:0000313" key="2">
    <source>
        <dbReference type="Proteomes" id="UP000614216"/>
    </source>
</evidence>
<name>A0A937G1K5_9BACT</name>
<protein>
    <submittedName>
        <fullName evidence="1">Uncharacterized protein</fullName>
    </submittedName>
</protein>
<sequence length="45" mass="5274">MRQEETEDQDYDVAYEGYESWNTKNTTAFIQKVTTKSGVDPDLLR</sequence>
<dbReference type="AlphaFoldDB" id="A0A937G1K5"/>
<evidence type="ECO:0000313" key="1">
    <source>
        <dbReference type="EMBL" id="MBL6449969.1"/>
    </source>
</evidence>
<gene>
    <name evidence="1" type="ORF">JMN32_26890</name>
</gene>
<comment type="caution">
    <text evidence="1">The sequence shown here is derived from an EMBL/GenBank/DDBJ whole genome shotgun (WGS) entry which is preliminary data.</text>
</comment>
<proteinExistence type="predicted"/>
<dbReference type="EMBL" id="JAEUGD010000068">
    <property type="protein sequence ID" value="MBL6449969.1"/>
    <property type="molecule type" value="Genomic_DNA"/>
</dbReference>
<dbReference type="Proteomes" id="UP000614216">
    <property type="component" value="Unassembled WGS sequence"/>
</dbReference>
<keyword evidence="2" id="KW-1185">Reference proteome</keyword>
<dbReference type="RefSeq" id="WP_202859515.1">
    <property type="nucleotide sequence ID" value="NZ_JAEUGD010000068.1"/>
</dbReference>
<reference evidence="1" key="1">
    <citation type="submission" date="2021-01" db="EMBL/GenBank/DDBJ databases">
        <title>Fulvivirga kasyanovii gen. nov., sp nov., a novel member of the phylum Bacteroidetes isolated from seawater in a mussel farm.</title>
        <authorList>
            <person name="Zhao L.-H."/>
            <person name="Wang Z.-J."/>
        </authorList>
    </citation>
    <scope>NUCLEOTIDE SEQUENCE</scope>
    <source>
        <strain evidence="1">29W222</strain>
    </source>
</reference>